<proteinExistence type="predicted"/>
<protein>
    <submittedName>
        <fullName evidence="1">Uncharacterized protein</fullName>
    </submittedName>
</protein>
<dbReference type="AlphaFoldDB" id="A0AAV4VN03"/>
<organism evidence="1 2">
    <name type="scientific">Caerostris extrusa</name>
    <name type="common">Bark spider</name>
    <name type="synonym">Caerostris bankana</name>
    <dbReference type="NCBI Taxonomy" id="172846"/>
    <lineage>
        <taxon>Eukaryota</taxon>
        <taxon>Metazoa</taxon>
        <taxon>Ecdysozoa</taxon>
        <taxon>Arthropoda</taxon>
        <taxon>Chelicerata</taxon>
        <taxon>Arachnida</taxon>
        <taxon>Araneae</taxon>
        <taxon>Araneomorphae</taxon>
        <taxon>Entelegynae</taxon>
        <taxon>Araneoidea</taxon>
        <taxon>Araneidae</taxon>
        <taxon>Caerostris</taxon>
    </lineage>
</organism>
<accession>A0AAV4VN03</accession>
<dbReference type="EMBL" id="BPLR01014833">
    <property type="protein sequence ID" value="GIY71607.1"/>
    <property type="molecule type" value="Genomic_DNA"/>
</dbReference>
<feature type="non-terminal residue" evidence="1">
    <location>
        <position position="1"/>
    </location>
</feature>
<reference evidence="1 2" key="1">
    <citation type="submission" date="2021-06" db="EMBL/GenBank/DDBJ databases">
        <title>Caerostris extrusa draft genome.</title>
        <authorList>
            <person name="Kono N."/>
            <person name="Arakawa K."/>
        </authorList>
    </citation>
    <scope>NUCLEOTIDE SEQUENCE [LARGE SCALE GENOMIC DNA]</scope>
</reference>
<sequence>YIQVEKNFHICSSRTAYSVARSTSPAVKPHCGTGESALAIQLMSSKELSVNYLVKFTLNDATSNLQTHEDTFREMFQELCVNHDLQTIELLTSAHHWVESTAAVPGGLLSSRSHAPWVSGLAEVESWSPYVDCGTAEGLVIGQC</sequence>
<evidence type="ECO:0000313" key="2">
    <source>
        <dbReference type="Proteomes" id="UP001054945"/>
    </source>
</evidence>
<dbReference type="Proteomes" id="UP001054945">
    <property type="component" value="Unassembled WGS sequence"/>
</dbReference>
<keyword evidence="2" id="KW-1185">Reference proteome</keyword>
<gene>
    <name evidence="1" type="ORF">CEXT_18221</name>
</gene>
<evidence type="ECO:0000313" key="1">
    <source>
        <dbReference type="EMBL" id="GIY71607.1"/>
    </source>
</evidence>
<name>A0AAV4VN03_CAEEX</name>
<comment type="caution">
    <text evidence="1">The sequence shown here is derived from an EMBL/GenBank/DDBJ whole genome shotgun (WGS) entry which is preliminary data.</text>
</comment>